<name>A0ABV2J3B2_9HYPH</name>
<evidence type="ECO:0000256" key="3">
    <source>
        <dbReference type="ARBA" id="ARBA00023125"/>
    </source>
</evidence>
<dbReference type="Gene3D" id="3.40.190.290">
    <property type="match status" value="1"/>
</dbReference>
<evidence type="ECO:0000256" key="4">
    <source>
        <dbReference type="ARBA" id="ARBA00023163"/>
    </source>
</evidence>
<dbReference type="CDD" id="cd08420">
    <property type="entry name" value="PBP2_CysL_like"/>
    <property type="match status" value="1"/>
</dbReference>
<evidence type="ECO:0000256" key="1">
    <source>
        <dbReference type="ARBA" id="ARBA00009437"/>
    </source>
</evidence>
<dbReference type="PANTHER" id="PTHR30126">
    <property type="entry name" value="HTH-TYPE TRANSCRIPTIONAL REGULATOR"/>
    <property type="match status" value="1"/>
</dbReference>
<dbReference type="GO" id="GO:0003677">
    <property type="term" value="F:DNA binding"/>
    <property type="evidence" value="ECO:0007669"/>
    <property type="project" value="UniProtKB-KW"/>
</dbReference>
<evidence type="ECO:0000313" key="6">
    <source>
        <dbReference type="EMBL" id="MET3614465.1"/>
    </source>
</evidence>
<dbReference type="PANTHER" id="PTHR30126:SF39">
    <property type="entry name" value="HTH-TYPE TRANSCRIPTIONAL REGULATOR CYSL"/>
    <property type="match status" value="1"/>
</dbReference>
<dbReference type="InterPro" id="IPR005119">
    <property type="entry name" value="LysR_subst-bd"/>
</dbReference>
<keyword evidence="3 6" id="KW-0238">DNA-binding</keyword>
<feature type="domain" description="HTH lysR-type" evidence="5">
    <location>
        <begin position="1"/>
        <end position="58"/>
    </location>
</feature>
<proteinExistence type="inferred from homology"/>
<evidence type="ECO:0000256" key="2">
    <source>
        <dbReference type="ARBA" id="ARBA00023015"/>
    </source>
</evidence>
<accession>A0ABV2J3B2</accession>
<sequence>MTFEQLSIFVAVAERQHLTKAAEALRLTPSAVSAAIKTLEGFYNVQLFHRVGRGIELTEAGRVFLDEAKAVLSRAQSAALVLSELGAMRRGRLAIHASQTVATYWLPQRLVQFHAAYPGIALDLTVSNTQGVTRAVLEGTADIGFIEGRFDEPALAARVVGEDELVVVVAPGHPLARAEGASADTLVSETVWVIREEGSGTRSEFEAMLHAMGFDPNRRKIALTLPSNEAMLSAVRTSLAACAVSRRAVEPLLAQGDLVAVNFPRPERQFRMIRHKERHFGEAAKALEAICLQA</sequence>
<reference evidence="6 7" key="1">
    <citation type="submission" date="2024-06" db="EMBL/GenBank/DDBJ databases">
        <title>Genomic Encyclopedia of Type Strains, Phase IV (KMG-IV): sequencing the most valuable type-strain genomes for metagenomic binning, comparative biology and taxonomic classification.</title>
        <authorList>
            <person name="Goeker M."/>
        </authorList>
    </citation>
    <scope>NUCLEOTIDE SEQUENCE [LARGE SCALE GENOMIC DNA]</scope>
    <source>
        <strain evidence="6 7">DSM 29780</strain>
    </source>
</reference>
<keyword evidence="7" id="KW-1185">Reference proteome</keyword>
<keyword evidence="2" id="KW-0805">Transcription regulation</keyword>
<evidence type="ECO:0000259" key="5">
    <source>
        <dbReference type="PROSITE" id="PS50931"/>
    </source>
</evidence>
<organism evidence="6 7">
    <name type="scientific">Rhizobium aquaticum</name>
    <dbReference type="NCBI Taxonomy" id="1549636"/>
    <lineage>
        <taxon>Bacteria</taxon>
        <taxon>Pseudomonadati</taxon>
        <taxon>Pseudomonadota</taxon>
        <taxon>Alphaproteobacteria</taxon>
        <taxon>Hyphomicrobiales</taxon>
        <taxon>Rhizobiaceae</taxon>
        <taxon>Rhizobium/Agrobacterium group</taxon>
        <taxon>Rhizobium</taxon>
    </lineage>
</organism>
<dbReference type="InterPro" id="IPR036390">
    <property type="entry name" value="WH_DNA-bd_sf"/>
</dbReference>
<dbReference type="Proteomes" id="UP001549047">
    <property type="component" value="Unassembled WGS sequence"/>
</dbReference>
<dbReference type="SUPFAM" id="SSF53850">
    <property type="entry name" value="Periplasmic binding protein-like II"/>
    <property type="match status" value="1"/>
</dbReference>
<dbReference type="Pfam" id="PF03466">
    <property type="entry name" value="LysR_substrate"/>
    <property type="match status" value="1"/>
</dbReference>
<dbReference type="PROSITE" id="PS50931">
    <property type="entry name" value="HTH_LYSR"/>
    <property type="match status" value="1"/>
</dbReference>
<evidence type="ECO:0000313" key="7">
    <source>
        <dbReference type="Proteomes" id="UP001549047"/>
    </source>
</evidence>
<dbReference type="InterPro" id="IPR000847">
    <property type="entry name" value="LysR_HTH_N"/>
</dbReference>
<dbReference type="Pfam" id="PF00126">
    <property type="entry name" value="HTH_1"/>
    <property type="match status" value="1"/>
</dbReference>
<dbReference type="Gene3D" id="1.10.10.10">
    <property type="entry name" value="Winged helix-like DNA-binding domain superfamily/Winged helix DNA-binding domain"/>
    <property type="match status" value="1"/>
</dbReference>
<gene>
    <name evidence="6" type="ORF">ABID16_002802</name>
</gene>
<keyword evidence="4" id="KW-0804">Transcription</keyword>
<dbReference type="SUPFAM" id="SSF46785">
    <property type="entry name" value="Winged helix' DNA-binding domain"/>
    <property type="match status" value="1"/>
</dbReference>
<protein>
    <submittedName>
        <fullName evidence="6">DNA-binding transcriptional LysR family regulator</fullName>
    </submittedName>
</protein>
<dbReference type="InterPro" id="IPR036388">
    <property type="entry name" value="WH-like_DNA-bd_sf"/>
</dbReference>
<comment type="caution">
    <text evidence="6">The sequence shown here is derived from an EMBL/GenBank/DDBJ whole genome shotgun (WGS) entry which is preliminary data.</text>
</comment>
<dbReference type="EMBL" id="JBEPMB010000004">
    <property type="protein sequence ID" value="MET3614465.1"/>
    <property type="molecule type" value="Genomic_DNA"/>
</dbReference>
<comment type="similarity">
    <text evidence="1">Belongs to the LysR transcriptional regulatory family.</text>
</comment>
<dbReference type="RefSeq" id="WP_354556969.1">
    <property type="nucleotide sequence ID" value="NZ_JBEPMB010000004.1"/>
</dbReference>